<feature type="domain" description="Response regulatory" evidence="5">
    <location>
        <begin position="830"/>
        <end position="948"/>
    </location>
</feature>
<evidence type="ECO:0000313" key="7">
    <source>
        <dbReference type="Proteomes" id="UP000444721"/>
    </source>
</evidence>
<accession>A0A6A5BUK2</accession>
<gene>
    <name evidence="6" type="ORF">FDP41_002907</name>
</gene>
<dbReference type="AlphaFoldDB" id="A0A6A5BUK2"/>
<dbReference type="CDD" id="cd17546">
    <property type="entry name" value="REC_hyHK_CKI1_RcsC-like"/>
    <property type="match status" value="1"/>
</dbReference>
<dbReference type="InterPro" id="IPR036097">
    <property type="entry name" value="HisK_dim/P_sf"/>
</dbReference>
<dbReference type="InterPro" id="IPR011006">
    <property type="entry name" value="CheY-like_superfamily"/>
</dbReference>
<dbReference type="InterPro" id="IPR003594">
    <property type="entry name" value="HATPase_dom"/>
</dbReference>
<dbReference type="OrthoDB" id="10266508at2759"/>
<evidence type="ECO:0000259" key="5">
    <source>
        <dbReference type="PROSITE" id="PS50110"/>
    </source>
</evidence>
<dbReference type="InterPro" id="IPR005467">
    <property type="entry name" value="His_kinase_dom"/>
</dbReference>
<dbReference type="Proteomes" id="UP000444721">
    <property type="component" value="Unassembled WGS sequence"/>
</dbReference>
<evidence type="ECO:0000259" key="4">
    <source>
        <dbReference type="PROSITE" id="PS50109"/>
    </source>
</evidence>
<feature type="domain" description="Histidine kinase" evidence="4">
    <location>
        <begin position="274"/>
        <end position="552"/>
    </location>
</feature>
<protein>
    <recommendedName>
        <fullName evidence="8">Histidine kinase</fullName>
    </recommendedName>
</protein>
<dbReference type="VEuPathDB" id="AmoebaDB:FDP41_002907"/>
<dbReference type="PANTHER" id="PTHR43719">
    <property type="entry name" value="TWO-COMPONENT HISTIDINE KINASE"/>
    <property type="match status" value="1"/>
</dbReference>
<feature type="transmembrane region" description="Helical" evidence="3">
    <location>
        <begin position="166"/>
        <end position="187"/>
    </location>
</feature>
<organism evidence="6 7">
    <name type="scientific">Naegleria fowleri</name>
    <name type="common">Brain eating amoeba</name>
    <dbReference type="NCBI Taxonomy" id="5763"/>
    <lineage>
        <taxon>Eukaryota</taxon>
        <taxon>Discoba</taxon>
        <taxon>Heterolobosea</taxon>
        <taxon>Tetramitia</taxon>
        <taxon>Eutetramitia</taxon>
        <taxon>Vahlkampfiidae</taxon>
        <taxon>Naegleria</taxon>
    </lineage>
</organism>
<feature type="modified residue" description="4-aspartylphosphate" evidence="2">
    <location>
        <position position="880"/>
    </location>
</feature>
<feature type="transmembrane region" description="Helical" evidence="3">
    <location>
        <begin position="89"/>
        <end position="108"/>
    </location>
</feature>
<dbReference type="RefSeq" id="XP_044563105.1">
    <property type="nucleotide sequence ID" value="XM_044706153.1"/>
</dbReference>
<dbReference type="Pfam" id="PF02518">
    <property type="entry name" value="HATPase_c"/>
    <property type="match status" value="1"/>
</dbReference>
<dbReference type="InterPro" id="IPR001789">
    <property type="entry name" value="Sig_transdc_resp-reg_receiver"/>
</dbReference>
<dbReference type="Gene3D" id="3.40.50.2300">
    <property type="match status" value="1"/>
</dbReference>
<dbReference type="GeneID" id="68110125"/>
<dbReference type="SMART" id="SM00448">
    <property type="entry name" value="REC"/>
    <property type="match status" value="1"/>
</dbReference>
<dbReference type="GO" id="GO:0000155">
    <property type="term" value="F:phosphorelay sensor kinase activity"/>
    <property type="evidence" value="ECO:0007669"/>
    <property type="project" value="InterPro"/>
</dbReference>
<evidence type="ECO:0000313" key="6">
    <source>
        <dbReference type="EMBL" id="KAF0978392.1"/>
    </source>
</evidence>
<evidence type="ECO:0000256" key="2">
    <source>
        <dbReference type="PROSITE-ProRule" id="PRU00169"/>
    </source>
</evidence>
<dbReference type="PROSITE" id="PS50109">
    <property type="entry name" value="HIS_KIN"/>
    <property type="match status" value="1"/>
</dbReference>
<dbReference type="Gene3D" id="3.30.565.10">
    <property type="entry name" value="Histidine kinase-like ATPase, C-terminal domain"/>
    <property type="match status" value="1"/>
</dbReference>
<evidence type="ECO:0000256" key="1">
    <source>
        <dbReference type="ARBA" id="ARBA00022553"/>
    </source>
</evidence>
<dbReference type="Gene3D" id="1.10.287.130">
    <property type="match status" value="1"/>
</dbReference>
<keyword evidence="3" id="KW-0472">Membrane</keyword>
<keyword evidence="3" id="KW-0812">Transmembrane</keyword>
<keyword evidence="1 2" id="KW-0597">Phosphoprotein</keyword>
<evidence type="ECO:0008006" key="8">
    <source>
        <dbReference type="Google" id="ProtNLM"/>
    </source>
</evidence>
<dbReference type="SMART" id="SM00387">
    <property type="entry name" value="HATPase_c"/>
    <property type="match status" value="1"/>
</dbReference>
<feature type="transmembrane region" description="Helical" evidence="3">
    <location>
        <begin position="120"/>
        <end position="146"/>
    </location>
</feature>
<keyword evidence="7" id="KW-1185">Reference proteome</keyword>
<proteinExistence type="predicted"/>
<dbReference type="PROSITE" id="PS50110">
    <property type="entry name" value="RESPONSE_REGULATORY"/>
    <property type="match status" value="1"/>
</dbReference>
<dbReference type="InterPro" id="IPR004358">
    <property type="entry name" value="Sig_transdc_His_kin-like_C"/>
</dbReference>
<dbReference type="InterPro" id="IPR003661">
    <property type="entry name" value="HisK_dim/P_dom"/>
</dbReference>
<name>A0A6A5BUK2_NAEFO</name>
<reference evidence="6 7" key="1">
    <citation type="journal article" date="2019" name="Sci. Rep.">
        <title>Nanopore sequencing improves the draft genome of the human pathogenic amoeba Naegleria fowleri.</title>
        <authorList>
            <person name="Liechti N."/>
            <person name="Schurch N."/>
            <person name="Bruggmann R."/>
            <person name="Wittwer M."/>
        </authorList>
    </citation>
    <scope>NUCLEOTIDE SEQUENCE [LARGE SCALE GENOMIC DNA]</scope>
    <source>
        <strain evidence="6 7">ATCC 30894</strain>
    </source>
</reference>
<dbReference type="Pfam" id="PF00072">
    <property type="entry name" value="Response_reg"/>
    <property type="match status" value="1"/>
</dbReference>
<dbReference type="InterPro" id="IPR036890">
    <property type="entry name" value="HATPase_C_sf"/>
</dbReference>
<dbReference type="VEuPathDB" id="AmoebaDB:NfTy_055670"/>
<dbReference type="SUPFAM" id="SSF52172">
    <property type="entry name" value="CheY-like"/>
    <property type="match status" value="1"/>
</dbReference>
<dbReference type="InterPro" id="IPR050956">
    <property type="entry name" value="2C_system_His_kinase"/>
</dbReference>
<sequence>MFASISPSHPHFSSTQRRASVSFPAFQQDSPQSQSSTFLSSSYLRNLPDDILINHLLKQGKNYSKVGVILFIVPILFISTCCCEEKGCLVFLTIAFSEIFFQIVINEIRKETIQSIIRWHFVKVFLVLIAQIPLQLHYGCMFPMYILTTFKILIVSKTFTFNVRLMILAGLILVLGTSAAMFVAYFMQSFPQSALSEKTLLSLHSQKNAAESIGFRNYFMIKLIEIFVLQFGVMLCGYLFSESLIQTNQEYTRQQVEITRERVKNFEKTKFIANLSHEARNPIHCILGSLQVLSHHFQAEKCSHACEHCLVNNSAVAETMQDIKENATLLLHILSSSLQITSLEMDKVVLKNEEFSMINLVDSLVGAFSHLAQEKKISLNAFCNIATVPPLLKGDSVKISQILMNIVSNAIKYTKKGFVRVNCDVLKDDSPESQEIASTLTEKKNNIVFVKIECMDTGCGISQSQMQNLFQPYRIIPTDNEEEVSVGFEHYFKNNRSIKLDDGGSSVINTKRTGLGLSISKMLVSKMHGMISVESCPHQGGTVFTIILPLEKVSVEQESVKKINSDQSGTHHVSLLKEHYDEKGQFSNVVEDRPHCNIFIIDPDYCFKEVLKDYLAALKPTFPYVDIKEFNDLKSFQADLKSGHLPALGSNLTIPSIVFIDENEYDTARKMFLQVDECHFQLISTRFRGSMKQLSSNVKCLSKPLRYSDLFELVQQADHLFRLNHRPKHDSLLHHHEMSLTVNQITVSTSSVPLDQSTIQTPVYVHHFVTTPAENGHPSVVQAPTNSPLFSPCIETASCNNNHLITNVNNNTCHHHSPCVPKVPDFSKFSVLIADDNAVNRKVLVKLLQIIGFQDIDVSNDGKECFEKYQQKPYDLVLLDCIMPVLSGKEACTLIRKCEAGKSTRIPIVAITANTWEVRETLLSQGFDDVLYKPLVLETFRQLLVKLLLPSAK</sequence>
<keyword evidence="3" id="KW-1133">Transmembrane helix</keyword>
<dbReference type="SUPFAM" id="SSF55874">
    <property type="entry name" value="ATPase domain of HSP90 chaperone/DNA topoisomerase II/histidine kinase"/>
    <property type="match status" value="1"/>
</dbReference>
<dbReference type="VEuPathDB" id="AmoebaDB:NF0121820"/>
<dbReference type="CDD" id="cd00082">
    <property type="entry name" value="HisKA"/>
    <property type="match status" value="1"/>
</dbReference>
<evidence type="ECO:0000256" key="3">
    <source>
        <dbReference type="SAM" id="Phobius"/>
    </source>
</evidence>
<dbReference type="EMBL" id="VFQX01000030">
    <property type="protein sequence ID" value="KAF0978392.1"/>
    <property type="molecule type" value="Genomic_DNA"/>
</dbReference>
<comment type="caution">
    <text evidence="6">The sequence shown here is derived from an EMBL/GenBank/DDBJ whole genome shotgun (WGS) entry which is preliminary data.</text>
</comment>
<dbReference type="SUPFAM" id="SSF47384">
    <property type="entry name" value="Homodimeric domain of signal transducing histidine kinase"/>
    <property type="match status" value="1"/>
</dbReference>
<dbReference type="PRINTS" id="PR00344">
    <property type="entry name" value="BCTRLSENSOR"/>
</dbReference>
<dbReference type="PANTHER" id="PTHR43719:SF28">
    <property type="entry name" value="PEROXIDE STRESS-ACTIVATED HISTIDINE KINASE MAK1-RELATED"/>
    <property type="match status" value="1"/>
</dbReference>